<keyword evidence="1" id="KW-0472">Membrane</keyword>
<sequence>MVVSVTHIYHRDAFPIGALELVITTRTVQFIIIVFTIVVSITHIFHLDTFPIRAPKGVCLTLGAVHLVTIVRTFLSSITPENTRYTNPCLTFELILTTRTVWIARQLITSIKAVL</sequence>
<dbReference type="EMBL" id="HBUF01170029">
    <property type="protein sequence ID" value="CAG6652020.1"/>
    <property type="molecule type" value="Transcribed_RNA"/>
</dbReference>
<feature type="transmembrane region" description="Helical" evidence="1">
    <location>
        <begin position="27"/>
        <end position="45"/>
    </location>
</feature>
<proteinExistence type="predicted"/>
<dbReference type="AlphaFoldDB" id="A0A8D8RLL6"/>
<evidence type="ECO:0000313" key="2">
    <source>
        <dbReference type="EMBL" id="CAG6652020.1"/>
    </source>
</evidence>
<accession>A0A8D8RLL6</accession>
<organism evidence="2">
    <name type="scientific">Cacopsylla melanoneura</name>
    <dbReference type="NCBI Taxonomy" id="428564"/>
    <lineage>
        <taxon>Eukaryota</taxon>
        <taxon>Metazoa</taxon>
        <taxon>Ecdysozoa</taxon>
        <taxon>Arthropoda</taxon>
        <taxon>Hexapoda</taxon>
        <taxon>Insecta</taxon>
        <taxon>Pterygota</taxon>
        <taxon>Neoptera</taxon>
        <taxon>Paraneoptera</taxon>
        <taxon>Hemiptera</taxon>
        <taxon>Sternorrhyncha</taxon>
        <taxon>Psylloidea</taxon>
        <taxon>Psyllidae</taxon>
        <taxon>Psyllinae</taxon>
        <taxon>Cacopsylla</taxon>
    </lineage>
</organism>
<dbReference type="EMBL" id="HBUF01170025">
    <property type="protein sequence ID" value="CAG6651989.1"/>
    <property type="molecule type" value="Transcribed_RNA"/>
</dbReference>
<keyword evidence="1" id="KW-0812">Transmembrane</keyword>
<keyword evidence="1" id="KW-1133">Transmembrane helix</keyword>
<name>A0A8D8RLL6_9HEMI</name>
<feature type="transmembrane region" description="Helical" evidence="1">
    <location>
        <begin position="57"/>
        <end position="75"/>
    </location>
</feature>
<evidence type="ECO:0000256" key="1">
    <source>
        <dbReference type="SAM" id="Phobius"/>
    </source>
</evidence>
<reference evidence="2" key="1">
    <citation type="submission" date="2021-05" db="EMBL/GenBank/DDBJ databases">
        <authorList>
            <person name="Alioto T."/>
            <person name="Alioto T."/>
            <person name="Gomez Garrido J."/>
        </authorList>
    </citation>
    <scope>NUCLEOTIDE SEQUENCE</scope>
</reference>
<protein>
    <submittedName>
        <fullName evidence="2">Uncharacterized protein</fullName>
    </submittedName>
</protein>